<evidence type="ECO:0000313" key="1">
    <source>
        <dbReference type="EMBL" id="PWQ95072.1"/>
    </source>
</evidence>
<proteinExistence type="predicted"/>
<accession>A0A317CFU4</accession>
<reference evidence="1 2" key="1">
    <citation type="submission" date="2018-05" db="EMBL/GenBank/DDBJ databases">
        <title>Leucothrix arctica sp. nov., isolated from Arctic seawater.</title>
        <authorList>
            <person name="Choi A."/>
            <person name="Baek K."/>
        </authorList>
    </citation>
    <scope>NUCLEOTIDE SEQUENCE [LARGE SCALE GENOMIC DNA]</scope>
    <source>
        <strain evidence="1 2">JCM 18388</strain>
    </source>
</reference>
<dbReference type="InterPro" id="IPR026286">
    <property type="entry name" value="MaiA/AMDase"/>
</dbReference>
<dbReference type="AlphaFoldDB" id="A0A317CFU4"/>
<protein>
    <submittedName>
        <fullName evidence="1">Asp/Glu racemase</fullName>
    </submittedName>
</protein>
<sequence>MLGGLMQADDSMIDLEFDLDRGVGTRANLGLIVLQTDETIEPEFRQLTAVDGVALYHSRIPSGAEVTPETLSGMQDDIARSVSLLPAAVEFDVIGYGCTSAASVIGESAVEALVQSVRPTAKVTNPITATKAALSKLGAQRVAFVSPYIAEVSSSLRNTLTEGGFDIVSAGTFNESSDSVVARMTEASILAAIIKLGQQLPCDAVFVSCTNLRVANVIEQAEAKLDVPVISSNQAMAWHMLRLAGINDSAQGVGKLFSEY</sequence>
<dbReference type="PIRSF" id="PIRSF015736">
    <property type="entry name" value="MI"/>
    <property type="match status" value="1"/>
</dbReference>
<name>A0A317CFU4_9GAMM</name>
<dbReference type="PANTHER" id="PTHR40267">
    <property type="entry name" value="BLR3294 PROTEIN"/>
    <property type="match status" value="1"/>
</dbReference>
<comment type="caution">
    <text evidence="1">The sequence shown here is derived from an EMBL/GenBank/DDBJ whole genome shotgun (WGS) entry which is preliminary data.</text>
</comment>
<organism evidence="1 2">
    <name type="scientific">Leucothrix pacifica</name>
    <dbReference type="NCBI Taxonomy" id="1247513"/>
    <lineage>
        <taxon>Bacteria</taxon>
        <taxon>Pseudomonadati</taxon>
        <taxon>Pseudomonadota</taxon>
        <taxon>Gammaproteobacteria</taxon>
        <taxon>Thiotrichales</taxon>
        <taxon>Thiotrichaceae</taxon>
        <taxon>Leucothrix</taxon>
    </lineage>
</organism>
<dbReference type="Proteomes" id="UP000245539">
    <property type="component" value="Unassembled WGS sequence"/>
</dbReference>
<dbReference type="Pfam" id="PF17645">
    <property type="entry name" value="Amdase"/>
    <property type="match status" value="1"/>
</dbReference>
<dbReference type="OrthoDB" id="483160at2"/>
<keyword evidence="2" id="KW-1185">Reference proteome</keyword>
<dbReference type="PANTHER" id="PTHR40267:SF1">
    <property type="entry name" value="BLR3294 PROTEIN"/>
    <property type="match status" value="1"/>
</dbReference>
<gene>
    <name evidence="1" type="ORF">DKW60_15655</name>
</gene>
<dbReference type="InterPro" id="IPR053714">
    <property type="entry name" value="Iso_Racemase_Enz_sf"/>
</dbReference>
<dbReference type="Gene3D" id="3.40.50.12500">
    <property type="match status" value="1"/>
</dbReference>
<evidence type="ECO:0000313" key="2">
    <source>
        <dbReference type="Proteomes" id="UP000245539"/>
    </source>
</evidence>
<dbReference type="EMBL" id="QGKM01000050">
    <property type="protein sequence ID" value="PWQ95072.1"/>
    <property type="molecule type" value="Genomic_DNA"/>
</dbReference>